<evidence type="ECO:0000313" key="3">
    <source>
        <dbReference type="Proteomes" id="UP000634136"/>
    </source>
</evidence>
<name>A0A834T3R8_9FABA</name>
<dbReference type="AlphaFoldDB" id="A0A834T3R8"/>
<evidence type="ECO:0000256" key="1">
    <source>
        <dbReference type="SAM" id="MobiDB-lite"/>
    </source>
</evidence>
<evidence type="ECO:0000313" key="2">
    <source>
        <dbReference type="EMBL" id="KAF7815035.1"/>
    </source>
</evidence>
<reference evidence="2" key="1">
    <citation type="submission" date="2020-09" db="EMBL/GenBank/DDBJ databases">
        <title>Genome-Enabled Discovery of Anthraquinone Biosynthesis in Senna tora.</title>
        <authorList>
            <person name="Kang S.-H."/>
            <person name="Pandey R.P."/>
            <person name="Lee C.-M."/>
            <person name="Sim J.-S."/>
            <person name="Jeong J.-T."/>
            <person name="Choi B.-S."/>
            <person name="Jung M."/>
            <person name="Ginzburg D."/>
            <person name="Zhao K."/>
            <person name="Won S.Y."/>
            <person name="Oh T.-J."/>
            <person name="Yu Y."/>
            <person name="Kim N.-H."/>
            <person name="Lee O.R."/>
            <person name="Lee T.-H."/>
            <person name="Bashyal P."/>
            <person name="Kim T.-S."/>
            <person name="Lee W.-H."/>
            <person name="Kawkins C."/>
            <person name="Kim C.-K."/>
            <person name="Kim J.S."/>
            <person name="Ahn B.O."/>
            <person name="Rhee S.Y."/>
            <person name="Sohng J.K."/>
        </authorList>
    </citation>
    <scope>NUCLEOTIDE SEQUENCE</scope>
    <source>
        <tissue evidence="2">Leaf</tissue>
    </source>
</reference>
<keyword evidence="3" id="KW-1185">Reference proteome</keyword>
<protein>
    <submittedName>
        <fullName evidence="2">Uncharacterized protein</fullName>
    </submittedName>
</protein>
<feature type="region of interest" description="Disordered" evidence="1">
    <location>
        <begin position="8"/>
        <end position="33"/>
    </location>
</feature>
<dbReference type="Proteomes" id="UP000634136">
    <property type="component" value="Unassembled WGS sequence"/>
</dbReference>
<organism evidence="2 3">
    <name type="scientific">Senna tora</name>
    <dbReference type="NCBI Taxonomy" id="362788"/>
    <lineage>
        <taxon>Eukaryota</taxon>
        <taxon>Viridiplantae</taxon>
        <taxon>Streptophyta</taxon>
        <taxon>Embryophyta</taxon>
        <taxon>Tracheophyta</taxon>
        <taxon>Spermatophyta</taxon>
        <taxon>Magnoliopsida</taxon>
        <taxon>eudicotyledons</taxon>
        <taxon>Gunneridae</taxon>
        <taxon>Pentapetalae</taxon>
        <taxon>rosids</taxon>
        <taxon>fabids</taxon>
        <taxon>Fabales</taxon>
        <taxon>Fabaceae</taxon>
        <taxon>Caesalpinioideae</taxon>
        <taxon>Cassia clade</taxon>
        <taxon>Senna</taxon>
    </lineage>
</organism>
<gene>
    <name evidence="2" type="ORF">G2W53_029004</name>
</gene>
<dbReference type="EMBL" id="JAAIUW010000009">
    <property type="protein sequence ID" value="KAF7815035.1"/>
    <property type="molecule type" value="Genomic_DNA"/>
</dbReference>
<sequence>MLSIIAIVHSPPQPQAPSSFSRRDSSAMLNDAKFQNPKQRSLICTFQKRWRGN</sequence>
<comment type="caution">
    <text evidence="2">The sequence shown here is derived from an EMBL/GenBank/DDBJ whole genome shotgun (WGS) entry which is preliminary data.</text>
</comment>
<accession>A0A834T3R8</accession>
<proteinExistence type="predicted"/>